<dbReference type="InterPro" id="IPR006680">
    <property type="entry name" value="Amidohydro-rel"/>
</dbReference>
<sequence>MTAFGCGCCPPGFPHRRAVPRAAGGGGGGAARPRVIDPHAHYFPQEFLDLLASPDGRAEGADCLRGPEGFTVVAGGMRNGPLPARFTDLAPRIAEMDAAGVDVQVLSLTTPMVYWASPAFGERLSRAYNDAASAAHQQYPDRFFGFITLPLQDTDRSLRELERARALPGMRGVYMGTHIAGTDLSAPRLMPVFEAIEAAGLNLFLHPCQTLGGPRLAPYYLSNLLGNPFESAVAAAHLIFGGVLDRCPRLEVHLVHAGGALPVLFGRLDHGHRVRKEARHLPRPPSAYKRRFAYDTLSHSAEIMRWVARFVGLDRVTIGSDYCFDMGLERPLEIVEELGLTPEERAQVVGGNAARLLGL</sequence>
<organism evidence="3 4">
    <name type="scientific">Caldovatus aquaticus</name>
    <dbReference type="NCBI Taxonomy" id="2865671"/>
    <lineage>
        <taxon>Bacteria</taxon>
        <taxon>Pseudomonadati</taxon>
        <taxon>Pseudomonadota</taxon>
        <taxon>Alphaproteobacteria</taxon>
        <taxon>Acetobacterales</taxon>
        <taxon>Roseomonadaceae</taxon>
        <taxon>Caldovatus</taxon>
    </lineage>
</organism>
<evidence type="ECO:0000259" key="2">
    <source>
        <dbReference type="Pfam" id="PF04909"/>
    </source>
</evidence>
<dbReference type="RefSeq" id="WP_220115478.1">
    <property type="nucleotide sequence ID" value="NZ_JAHZUY010000001.1"/>
</dbReference>
<protein>
    <submittedName>
        <fullName evidence="3">Amidohydrolase family protein</fullName>
    </submittedName>
</protein>
<keyword evidence="1" id="KW-0456">Lyase</keyword>
<feature type="domain" description="Amidohydrolase-related" evidence="2">
    <location>
        <begin position="36"/>
        <end position="359"/>
    </location>
</feature>
<dbReference type="InterPro" id="IPR032466">
    <property type="entry name" value="Metal_Hydrolase"/>
</dbReference>
<dbReference type="InterPro" id="IPR032465">
    <property type="entry name" value="ACMSD"/>
</dbReference>
<evidence type="ECO:0000313" key="4">
    <source>
        <dbReference type="Proteomes" id="UP001519924"/>
    </source>
</evidence>
<accession>A0ABS7EX89</accession>
<evidence type="ECO:0000256" key="1">
    <source>
        <dbReference type="ARBA" id="ARBA00023239"/>
    </source>
</evidence>
<dbReference type="EMBL" id="JAHZUY010000001">
    <property type="protein sequence ID" value="MBW8267971.1"/>
    <property type="molecule type" value="Genomic_DNA"/>
</dbReference>
<evidence type="ECO:0000313" key="3">
    <source>
        <dbReference type="EMBL" id="MBW8267971.1"/>
    </source>
</evidence>
<dbReference type="PANTHER" id="PTHR21240:SF28">
    <property type="entry name" value="ISO-OROTATE DECARBOXYLASE (EUROFUNG)"/>
    <property type="match status" value="1"/>
</dbReference>
<dbReference type="PANTHER" id="PTHR21240">
    <property type="entry name" value="2-AMINO-3-CARBOXYLMUCONATE-6-SEMIALDEHYDE DECARBOXYLASE"/>
    <property type="match status" value="1"/>
</dbReference>
<dbReference type="Proteomes" id="UP001519924">
    <property type="component" value="Unassembled WGS sequence"/>
</dbReference>
<dbReference type="Pfam" id="PF04909">
    <property type="entry name" value="Amidohydro_2"/>
    <property type="match status" value="1"/>
</dbReference>
<gene>
    <name evidence="3" type="ORF">K1J50_00540</name>
</gene>
<dbReference type="Gene3D" id="3.20.20.140">
    <property type="entry name" value="Metal-dependent hydrolases"/>
    <property type="match status" value="1"/>
</dbReference>
<dbReference type="SUPFAM" id="SSF51556">
    <property type="entry name" value="Metallo-dependent hydrolases"/>
    <property type="match status" value="1"/>
</dbReference>
<comment type="caution">
    <text evidence="3">The sequence shown here is derived from an EMBL/GenBank/DDBJ whole genome shotgun (WGS) entry which is preliminary data.</text>
</comment>
<proteinExistence type="predicted"/>
<name>A0ABS7EX89_9PROT</name>
<keyword evidence="4" id="KW-1185">Reference proteome</keyword>
<reference evidence="3 4" key="1">
    <citation type="submission" date="2021-08" db="EMBL/GenBank/DDBJ databases">
        <title>Caldovatus sediminis gen. nov., sp. nov., a moderately thermophilic bacterium isolated from a hot spring.</title>
        <authorList>
            <person name="Hu C.-J."/>
            <person name="Li W.-J."/>
            <person name="Xian W.-D."/>
        </authorList>
    </citation>
    <scope>NUCLEOTIDE SEQUENCE [LARGE SCALE GENOMIC DNA]</scope>
    <source>
        <strain evidence="3 4">SYSU G05006</strain>
    </source>
</reference>